<name>A0AAV9WM01_9PEZI</name>
<evidence type="ECO:0000313" key="1">
    <source>
        <dbReference type="EMBL" id="KAK6511304.1"/>
    </source>
</evidence>
<organism evidence="1 2">
    <name type="scientific">Arthrobotrys musiformis</name>
    <dbReference type="NCBI Taxonomy" id="47236"/>
    <lineage>
        <taxon>Eukaryota</taxon>
        <taxon>Fungi</taxon>
        <taxon>Dikarya</taxon>
        <taxon>Ascomycota</taxon>
        <taxon>Pezizomycotina</taxon>
        <taxon>Orbiliomycetes</taxon>
        <taxon>Orbiliales</taxon>
        <taxon>Orbiliaceae</taxon>
        <taxon>Arthrobotrys</taxon>
    </lineage>
</organism>
<accession>A0AAV9WM01</accession>
<proteinExistence type="predicted"/>
<gene>
    <name evidence="1" type="ORF">TWF481_000225</name>
</gene>
<keyword evidence="2" id="KW-1185">Reference proteome</keyword>
<comment type="caution">
    <text evidence="1">The sequence shown here is derived from an EMBL/GenBank/DDBJ whole genome shotgun (WGS) entry which is preliminary data.</text>
</comment>
<dbReference type="AlphaFoldDB" id="A0AAV9WM01"/>
<dbReference type="EMBL" id="JAVHJL010000001">
    <property type="protein sequence ID" value="KAK6511304.1"/>
    <property type="molecule type" value="Genomic_DNA"/>
</dbReference>
<evidence type="ECO:0000313" key="2">
    <source>
        <dbReference type="Proteomes" id="UP001370758"/>
    </source>
</evidence>
<sequence>MMDKNQKAPAILRVPLEIRDAIYSDLLDLCQVPGDPKLIHPGYKAGASPFENEDSLFSVRFGYYHRLRICYDDAPPKYQLLPILQTCHQIRIEFQDFLRRIQSNPSARSQWKGLRYELNVYAYLLRAYPVWTVLPLPPEEPYNVIDELRVNYEVRDFMKSGGRFHDHQGTGSEPYTPFYLLSNFLFHGPQGFYIPAINDLPPQGCQERSRYDGGRCQPKIKHLVLNITFEKTSTQGPSIRIAELRADVKSGKPGAQAALEEALEQFTDSKLSVAGFFEFNICEMVNNNYFDGYLQKVSVYFEGMELWKRQWGQERPLVEHSYAIDRGFDRAPDWKESERFLEFDFHWGPRRESQKNFQDELQEGEVELD</sequence>
<protein>
    <submittedName>
        <fullName evidence="1">Uncharacterized protein</fullName>
    </submittedName>
</protein>
<dbReference type="Proteomes" id="UP001370758">
    <property type="component" value="Unassembled WGS sequence"/>
</dbReference>
<reference evidence="1 2" key="1">
    <citation type="submission" date="2023-08" db="EMBL/GenBank/DDBJ databases">
        <authorList>
            <person name="Palmer J.M."/>
        </authorList>
    </citation>
    <scope>NUCLEOTIDE SEQUENCE [LARGE SCALE GENOMIC DNA]</scope>
    <source>
        <strain evidence="1 2">TWF481</strain>
    </source>
</reference>